<proteinExistence type="predicted"/>
<dbReference type="AlphaFoldDB" id="A0A9J6FW50"/>
<dbReference type="OrthoDB" id="10603516at2759"/>
<name>A0A9J6FW50_HAELO</name>
<evidence type="ECO:0000313" key="2">
    <source>
        <dbReference type="Proteomes" id="UP000821853"/>
    </source>
</evidence>
<dbReference type="VEuPathDB" id="VectorBase:HLOH_050908"/>
<keyword evidence="2" id="KW-1185">Reference proteome</keyword>
<organism evidence="1 2">
    <name type="scientific">Haemaphysalis longicornis</name>
    <name type="common">Bush tick</name>
    <dbReference type="NCBI Taxonomy" id="44386"/>
    <lineage>
        <taxon>Eukaryota</taxon>
        <taxon>Metazoa</taxon>
        <taxon>Ecdysozoa</taxon>
        <taxon>Arthropoda</taxon>
        <taxon>Chelicerata</taxon>
        <taxon>Arachnida</taxon>
        <taxon>Acari</taxon>
        <taxon>Parasitiformes</taxon>
        <taxon>Ixodida</taxon>
        <taxon>Ixodoidea</taxon>
        <taxon>Ixodidae</taxon>
        <taxon>Haemaphysalinae</taxon>
        <taxon>Haemaphysalis</taxon>
    </lineage>
</organism>
<accession>A0A9J6FW50</accession>
<protein>
    <submittedName>
        <fullName evidence="1">Uncharacterized protein</fullName>
    </submittedName>
</protein>
<comment type="caution">
    <text evidence="1">The sequence shown here is derived from an EMBL/GenBank/DDBJ whole genome shotgun (WGS) entry which is preliminary data.</text>
</comment>
<gene>
    <name evidence="1" type="ORF">HPB48_000434</name>
</gene>
<reference evidence="1 2" key="1">
    <citation type="journal article" date="2020" name="Cell">
        <title>Large-Scale Comparative Analyses of Tick Genomes Elucidate Their Genetic Diversity and Vector Capacities.</title>
        <authorList>
            <consortium name="Tick Genome and Microbiome Consortium (TIGMIC)"/>
            <person name="Jia N."/>
            <person name="Wang J."/>
            <person name="Shi W."/>
            <person name="Du L."/>
            <person name="Sun Y."/>
            <person name="Zhan W."/>
            <person name="Jiang J.F."/>
            <person name="Wang Q."/>
            <person name="Zhang B."/>
            <person name="Ji P."/>
            <person name="Bell-Sakyi L."/>
            <person name="Cui X.M."/>
            <person name="Yuan T.T."/>
            <person name="Jiang B.G."/>
            <person name="Yang W.F."/>
            <person name="Lam T.T."/>
            <person name="Chang Q.C."/>
            <person name="Ding S.J."/>
            <person name="Wang X.J."/>
            <person name="Zhu J.G."/>
            <person name="Ruan X.D."/>
            <person name="Zhao L."/>
            <person name="Wei J.T."/>
            <person name="Ye R.Z."/>
            <person name="Que T.C."/>
            <person name="Du C.H."/>
            <person name="Zhou Y.H."/>
            <person name="Cheng J.X."/>
            <person name="Dai P.F."/>
            <person name="Guo W.B."/>
            <person name="Han X.H."/>
            <person name="Huang E.J."/>
            <person name="Li L.F."/>
            <person name="Wei W."/>
            <person name="Gao Y.C."/>
            <person name="Liu J.Z."/>
            <person name="Shao H.Z."/>
            <person name="Wang X."/>
            <person name="Wang C.C."/>
            <person name="Yang T.C."/>
            <person name="Huo Q.B."/>
            <person name="Li W."/>
            <person name="Chen H.Y."/>
            <person name="Chen S.E."/>
            <person name="Zhou L.G."/>
            <person name="Ni X.B."/>
            <person name="Tian J.H."/>
            <person name="Sheng Y."/>
            <person name="Liu T."/>
            <person name="Pan Y.S."/>
            <person name="Xia L.Y."/>
            <person name="Li J."/>
            <person name="Zhao F."/>
            <person name="Cao W.C."/>
        </authorList>
    </citation>
    <scope>NUCLEOTIDE SEQUENCE [LARGE SCALE GENOMIC DNA]</scope>
    <source>
        <strain evidence="1">HaeL-2018</strain>
    </source>
</reference>
<evidence type="ECO:0000313" key="1">
    <source>
        <dbReference type="EMBL" id="KAH9367482.1"/>
    </source>
</evidence>
<dbReference type="Proteomes" id="UP000821853">
    <property type="component" value="Chromosome 2"/>
</dbReference>
<sequence length="109" mass="12224">MSLGVWNTLEEIREALLISQKQRLEKTKAGKAILQKVGSPADVHSTIDKVDLSREVRTRLKVLPPPRNMDPCLHNETRIARVAFLRKQLENKKTSSTPTLLSTAGKMPP</sequence>
<dbReference type="EMBL" id="JABSTR010000004">
    <property type="protein sequence ID" value="KAH9367482.1"/>
    <property type="molecule type" value="Genomic_DNA"/>
</dbReference>